<organism evidence="2 3">
    <name type="scientific">Lentilactobacillus kisonensis DSM 19906 = JCM 15041</name>
    <dbReference type="NCBI Taxonomy" id="1423766"/>
    <lineage>
        <taxon>Bacteria</taxon>
        <taxon>Bacillati</taxon>
        <taxon>Bacillota</taxon>
        <taxon>Bacilli</taxon>
        <taxon>Lactobacillales</taxon>
        <taxon>Lactobacillaceae</taxon>
        <taxon>Lentilactobacillus</taxon>
    </lineage>
</organism>
<dbReference type="RefSeq" id="WP_008857109.1">
    <property type="nucleotide sequence ID" value="NZ_AZEB01000024.1"/>
</dbReference>
<feature type="chain" id="PRO_5006408465" evidence="1">
    <location>
        <begin position="27"/>
        <end position="300"/>
    </location>
</feature>
<keyword evidence="3" id="KW-1185">Reference proteome</keyword>
<evidence type="ECO:0000313" key="2">
    <source>
        <dbReference type="EMBL" id="KRL20561.1"/>
    </source>
</evidence>
<dbReference type="PATRIC" id="fig|1423766.4.peg.1475"/>
<gene>
    <name evidence="2" type="ORF">FC98_GL001425</name>
</gene>
<dbReference type="AlphaFoldDB" id="A0A0R1NJV8"/>
<reference evidence="2 3" key="1">
    <citation type="journal article" date="2015" name="Genome Announc.">
        <title>Expanding the biotechnology potential of lactobacilli through comparative genomics of 213 strains and associated genera.</title>
        <authorList>
            <person name="Sun Z."/>
            <person name="Harris H.M."/>
            <person name="McCann A."/>
            <person name="Guo C."/>
            <person name="Argimon S."/>
            <person name="Zhang W."/>
            <person name="Yang X."/>
            <person name="Jeffery I.B."/>
            <person name="Cooney J.C."/>
            <person name="Kagawa T.F."/>
            <person name="Liu W."/>
            <person name="Song Y."/>
            <person name="Salvetti E."/>
            <person name="Wrobel A."/>
            <person name="Rasinkangas P."/>
            <person name="Parkhill J."/>
            <person name="Rea M.C."/>
            <person name="O'Sullivan O."/>
            <person name="Ritari J."/>
            <person name="Douillard F.P."/>
            <person name="Paul Ross R."/>
            <person name="Yang R."/>
            <person name="Briner A.E."/>
            <person name="Felis G.E."/>
            <person name="de Vos W.M."/>
            <person name="Barrangou R."/>
            <person name="Klaenhammer T.R."/>
            <person name="Caufield P.W."/>
            <person name="Cui Y."/>
            <person name="Zhang H."/>
            <person name="O'Toole P.W."/>
        </authorList>
    </citation>
    <scope>NUCLEOTIDE SEQUENCE [LARGE SCALE GENOMIC DNA]</scope>
    <source>
        <strain evidence="2 3">DSM 19906</strain>
    </source>
</reference>
<keyword evidence="1" id="KW-0732">Signal</keyword>
<evidence type="ECO:0000256" key="1">
    <source>
        <dbReference type="SAM" id="SignalP"/>
    </source>
</evidence>
<name>A0A0R1NJV8_9LACO</name>
<evidence type="ECO:0000313" key="3">
    <source>
        <dbReference type="Proteomes" id="UP000051439"/>
    </source>
</evidence>
<accession>A0A0R1NJV8</accession>
<dbReference type="Proteomes" id="UP000051439">
    <property type="component" value="Unassembled WGS sequence"/>
</dbReference>
<dbReference type="EMBL" id="AZEB01000024">
    <property type="protein sequence ID" value="KRL20561.1"/>
    <property type="molecule type" value="Genomic_DNA"/>
</dbReference>
<feature type="signal peptide" evidence="1">
    <location>
        <begin position="1"/>
        <end position="26"/>
    </location>
</feature>
<comment type="caution">
    <text evidence="2">The sequence shown here is derived from an EMBL/GenBank/DDBJ whole genome shotgun (WGS) entry which is preliminary data.</text>
</comment>
<protein>
    <submittedName>
        <fullName evidence="2">Uncharacterized protein</fullName>
    </submittedName>
</protein>
<sequence>MKFKHLFVILALFIGLIAIPTATAHADSEDPDAVLPHRISKSQLAKILKDYEDVWSKVTYYKTTRPVSITVKFSDRNDTKTIHKAVVKIPKNTIVSGTKSVLEISKTKTRSIFQFGFDTLSYALMKPVLTNEMALSRQWTAVYAKKMASINKYFVKVNRPAYMPAYSTRPFYKYPGDNVKFSPWNASTDRVKITPDGYVEFTKINPNQDTYRSFNLVPDASAKIHKAHVKGNTRYLYYSHHVKGVGDRQVAKSGPTKYRLAIKNLHRPFTMFDGDQGSFLMSQYQVGRTLYYTRSGGFSA</sequence>
<proteinExistence type="predicted"/>